<evidence type="ECO:0000256" key="3">
    <source>
        <dbReference type="RuleBase" id="RU000363"/>
    </source>
</evidence>
<dbReference type="EMBL" id="FNSD01000001">
    <property type="protein sequence ID" value="SEC41998.1"/>
    <property type="molecule type" value="Genomic_DNA"/>
</dbReference>
<dbReference type="Proteomes" id="UP000182409">
    <property type="component" value="Unassembled WGS sequence"/>
</dbReference>
<evidence type="ECO:0000256" key="1">
    <source>
        <dbReference type="ARBA" id="ARBA00006484"/>
    </source>
</evidence>
<evidence type="ECO:0000259" key="4">
    <source>
        <dbReference type="SMART" id="SM00822"/>
    </source>
</evidence>
<keyword evidence="2" id="KW-0560">Oxidoreductase</keyword>
<comment type="similarity">
    <text evidence="1 3">Belongs to the short-chain dehydrogenases/reductases (SDR) family.</text>
</comment>
<dbReference type="GO" id="GO:0016020">
    <property type="term" value="C:membrane"/>
    <property type="evidence" value="ECO:0007669"/>
    <property type="project" value="TreeGrafter"/>
</dbReference>
<name>A0A1H4SD62_9BACT</name>
<evidence type="ECO:0000313" key="6">
    <source>
        <dbReference type="Proteomes" id="UP000182409"/>
    </source>
</evidence>
<dbReference type="GO" id="GO:0016491">
    <property type="term" value="F:oxidoreductase activity"/>
    <property type="evidence" value="ECO:0007669"/>
    <property type="project" value="UniProtKB-KW"/>
</dbReference>
<reference evidence="5 6" key="1">
    <citation type="submission" date="2016-10" db="EMBL/GenBank/DDBJ databases">
        <authorList>
            <person name="de Groot N.N."/>
        </authorList>
    </citation>
    <scope>NUCLEOTIDE SEQUENCE [LARGE SCALE GENOMIC DNA]</scope>
    <source>
        <strain evidence="5 6">AB35.6</strain>
    </source>
</reference>
<evidence type="ECO:0000313" key="5">
    <source>
        <dbReference type="EMBL" id="SEC41998.1"/>
    </source>
</evidence>
<dbReference type="SMART" id="SM00822">
    <property type="entry name" value="PKS_KR"/>
    <property type="match status" value="1"/>
</dbReference>
<proteinExistence type="inferred from homology"/>
<dbReference type="PRINTS" id="PR00080">
    <property type="entry name" value="SDRFAMILY"/>
</dbReference>
<dbReference type="InterPro" id="IPR020904">
    <property type="entry name" value="Sc_DH/Rdtase_CS"/>
</dbReference>
<dbReference type="PRINTS" id="PR00081">
    <property type="entry name" value="GDHRDH"/>
</dbReference>
<dbReference type="SUPFAM" id="SSF51735">
    <property type="entry name" value="NAD(P)-binding Rossmann-fold domains"/>
    <property type="match status" value="1"/>
</dbReference>
<protein>
    <submittedName>
        <fullName evidence="5">Uncharacterized oxidoreductase</fullName>
    </submittedName>
</protein>
<dbReference type="RefSeq" id="WP_074655190.1">
    <property type="nucleotide sequence ID" value="NZ_FNSD01000001.1"/>
</dbReference>
<gene>
    <name evidence="5" type="ORF">SAMN05443244_3416</name>
</gene>
<dbReference type="PROSITE" id="PS00061">
    <property type="entry name" value="ADH_SHORT"/>
    <property type="match status" value="1"/>
</dbReference>
<dbReference type="InterPro" id="IPR036291">
    <property type="entry name" value="NAD(P)-bd_dom_sf"/>
</dbReference>
<accession>A0A1H4SD62</accession>
<dbReference type="PANTHER" id="PTHR44196">
    <property type="entry name" value="DEHYDROGENASE/REDUCTASE SDR FAMILY MEMBER 7B"/>
    <property type="match status" value="1"/>
</dbReference>
<dbReference type="CDD" id="cd05370">
    <property type="entry name" value="SDR_c2"/>
    <property type="match status" value="1"/>
</dbReference>
<organism evidence="5 6">
    <name type="scientific">Terriglobus roseus</name>
    <dbReference type="NCBI Taxonomy" id="392734"/>
    <lineage>
        <taxon>Bacteria</taxon>
        <taxon>Pseudomonadati</taxon>
        <taxon>Acidobacteriota</taxon>
        <taxon>Terriglobia</taxon>
        <taxon>Terriglobales</taxon>
        <taxon>Acidobacteriaceae</taxon>
        <taxon>Terriglobus</taxon>
    </lineage>
</organism>
<dbReference type="Pfam" id="PF00106">
    <property type="entry name" value="adh_short"/>
    <property type="match status" value="1"/>
</dbReference>
<dbReference type="InterPro" id="IPR002347">
    <property type="entry name" value="SDR_fam"/>
</dbReference>
<feature type="domain" description="Ketoreductase" evidence="4">
    <location>
        <begin position="6"/>
        <end position="181"/>
    </location>
</feature>
<dbReference type="InterPro" id="IPR057326">
    <property type="entry name" value="KR_dom"/>
</dbReference>
<dbReference type="OrthoDB" id="9810734at2"/>
<evidence type="ECO:0000256" key="2">
    <source>
        <dbReference type="ARBA" id="ARBA00023002"/>
    </source>
</evidence>
<dbReference type="AlphaFoldDB" id="A0A1H4SD62"/>
<sequence>MKMSNNTILITGGTSGIGYALAAQLLERGNTVLVTGRTEEKLAMVRQSLPGVHTYVSDVGDPAAIRRLYSEVTRAFPSVNILINNAGIGLKRNLNDTTVRLEDLDKEIRTNLTGSIQMIQQFLPQLKSQQTAMIVNVSSGLAFVPLAVKPIYCATKAAVHSYTQSLRVQLKNSSVKVIELAPPAVKTNFNKGQEELNSSSAMDVNEFAKASIRGLERDHEEILPGLSRLARLIGRLAPRAVFMKAEAQRMIAASETEALLSQ</sequence>
<dbReference type="PANTHER" id="PTHR44196:SF1">
    <property type="entry name" value="DEHYDROGENASE_REDUCTASE SDR FAMILY MEMBER 7B"/>
    <property type="match status" value="1"/>
</dbReference>
<dbReference type="Gene3D" id="3.40.50.720">
    <property type="entry name" value="NAD(P)-binding Rossmann-like Domain"/>
    <property type="match status" value="1"/>
</dbReference>